<reference evidence="4 5" key="1">
    <citation type="submission" date="2023-01" db="EMBL/GenBank/DDBJ databases">
        <title>Analysis of 21 Apiospora genomes using comparative genomics revels a genus with tremendous synthesis potential of carbohydrate active enzymes and secondary metabolites.</title>
        <authorList>
            <person name="Sorensen T."/>
        </authorList>
    </citation>
    <scope>NUCLEOTIDE SEQUENCE [LARGE SCALE GENOMIC DNA]</scope>
    <source>
        <strain evidence="4 5">CBS 33761</strain>
    </source>
</reference>
<dbReference type="InterPro" id="IPR013078">
    <property type="entry name" value="His_Pase_superF_clade-1"/>
</dbReference>
<evidence type="ECO:0000313" key="5">
    <source>
        <dbReference type="Proteomes" id="UP001444661"/>
    </source>
</evidence>
<accession>A0ABR1TFN9</accession>
<dbReference type="SUPFAM" id="SSF53254">
    <property type="entry name" value="Phosphoglycerate mutase-like"/>
    <property type="match status" value="1"/>
</dbReference>
<name>A0ABR1TFN9_9PEZI</name>
<keyword evidence="2" id="KW-0413">Isomerase</keyword>
<proteinExistence type="predicted"/>
<sequence length="397" mass="45716">MPATIWLVRHGQALHNTTKDRNLFDPELTELGKQQAQDFYTEHADAMNGKVVAIYASPSIRTIETARLCFAGPVSNGKRICLEPDLMELSPDRPRPCNVPRDQRALLDIYRDQISLANLTTSEYMDRSEGTRYEEKESAWQTRTAAARDALFRIADALKDDEIIAVVSHYHTLGMLVADGGHAVKWTNCQMRPYRFERDPQVPGKYKFVESLHRTRSGSNHGGHVQAPGNNLLSPPPTPANSSPSAEKLRGILKRVHGEDYTGKPRNQVSWDTCLQIQREFRNMTREETRVREESRVLDLTPRFQIDVEFLNEHTRMRARQLARYCSIHPDHGWPEAMVEQALVLARNEPWSFADLQELLYPDEWHPTNPDMPEYQAAWMKGWRRIFPGQWDEVFGN</sequence>
<keyword evidence="5" id="KW-1185">Reference proteome</keyword>
<gene>
    <name evidence="4" type="ORF">PG993_004502</name>
</gene>
<evidence type="ECO:0000256" key="3">
    <source>
        <dbReference type="SAM" id="MobiDB-lite"/>
    </source>
</evidence>
<dbReference type="PANTHER" id="PTHR48100:SF1">
    <property type="entry name" value="HISTIDINE PHOSPHATASE FAMILY PROTEIN-RELATED"/>
    <property type="match status" value="1"/>
</dbReference>
<dbReference type="InterPro" id="IPR050275">
    <property type="entry name" value="PGM_Phosphatase"/>
</dbReference>
<dbReference type="Gene3D" id="3.40.50.1240">
    <property type="entry name" value="Phosphoglycerate mutase-like"/>
    <property type="match status" value="1"/>
</dbReference>
<dbReference type="Pfam" id="PF00300">
    <property type="entry name" value="His_Phos_1"/>
    <property type="match status" value="1"/>
</dbReference>
<feature type="region of interest" description="Disordered" evidence="3">
    <location>
        <begin position="215"/>
        <end position="247"/>
    </location>
</feature>
<dbReference type="Proteomes" id="UP001444661">
    <property type="component" value="Unassembled WGS sequence"/>
</dbReference>
<protein>
    <submittedName>
        <fullName evidence="4">Histidine phosphatase superfamily</fullName>
    </submittedName>
</protein>
<dbReference type="EMBL" id="JAQQWK010000003">
    <property type="protein sequence ID" value="KAK8044478.1"/>
    <property type="molecule type" value="Genomic_DNA"/>
</dbReference>
<dbReference type="CDD" id="cd07067">
    <property type="entry name" value="HP_PGM_like"/>
    <property type="match status" value="1"/>
</dbReference>
<dbReference type="PROSITE" id="PS00175">
    <property type="entry name" value="PG_MUTASE"/>
    <property type="match status" value="1"/>
</dbReference>
<dbReference type="SMART" id="SM00855">
    <property type="entry name" value="PGAM"/>
    <property type="match status" value="1"/>
</dbReference>
<dbReference type="InterPro" id="IPR001345">
    <property type="entry name" value="PG/BPGM_mutase_AS"/>
</dbReference>
<organism evidence="4 5">
    <name type="scientific">Apiospora rasikravindrae</name>
    <dbReference type="NCBI Taxonomy" id="990691"/>
    <lineage>
        <taxon>Eukaryota</taxon>
        <taxon>Fungi</taxon>
        <taxon>Dikarya</taxon>
        <taxon>Ascomycota</taxon>
        <taxon>Pezizomycotina</taxon>
        <taxon>Sordariomycetes</taxon>
        <taxon>Xylariomycetidae</taxon>
        <taxon>Amphisphaeriales</taxon>
        <taxon>Apiosporaceae</taxon>
        <taxon>Apiospora</taxon>
    </lineage>
</organism>
<evidence type="ECO:0000256" key="1">
    <source>
        <dbReference type="ARBA" id="ARBA00023152"/>
    </source>
</evidence>
<keyword evidence="1" id="KW-0324">Glycolysis</keyword>
<comment type="caution">
    <text evidence="4">The sequence shown here is derived from an EMBL/GenBank/DDBJ whole genome shotgun (WGS) entry which is preliminary data.</text>
</comment>
<dbReference type="InterPro" id="IPR029033">
    <property type="entry name" value="His_PPase_superfam"/>
</dbReference>
<evidence type="ECO:0000256" key="2">
    <source>
        <dbReference type="ARBA" id="ARBA00023235"/>
    </source>
</evidence>
<evidence type="ECO:0000313" key="4">
    <source>
        <dbReference type="EMBL" id="KAK8044478.1"/>
    </source>
</evidence>
<dbReference type="PANTHER" id="PTHR48100">
    <property type="entry name" value="BROAD-SPECIFICITY PHOSPHATASE YOR283W-RELATED"/>
    <property type="match status" value="1"/>
</dbReference>